<name>A0A9X3E5A0_9HYPH</name>
<evidence type="ECO:0000313" key="4">
    <source>
        <dbReference type="EMBL" id="MCX5571602.1"/>
    </source>
</evidence>
<dbReference type="GO" id="GO:0042597">
    <property type="term" value="C:periplasmic space"/>
    <property type="evidence" value="ECO:0007669"/>
    <property type="project" value="UniProtKB-SubCell"/>
</dbReference>
<organism evidence="4 5">
    <name type="scientific">Kaistia nematophila</name>
    <dbReference type="NCBI Taxonomy" id="2994654"/>
    <lineage>
        <taxon>Bacteria</taxon>
        <taxon>Pseudomonadati</taxon>
        <taxon>Pseudomonadota</taxon>
        <taxon>Alphaproteobacteria</taxon>
        <taxon>Hyphomicrobiales</taxon>
        <taxon>Kaistiaceae</taxon>
        <taxon>Kaistia</taxon>
    </lineage>
</organism>
<evidence type="ECO:0000256" key="3">
    <source>
        <dbReference type="ARBA" id="ARBA00022764"/>
    </source>
</evidence>
<evidence type="ECO:0000256" key="1">
    <source>
        <dbReference type="ARBA" id="ARBA00004418"/>
    </source>
</evidence>
<comment type="caution">
    <text evidence="4">The sequence shown here is derived from an EMBL/GenBank/DDBJ whole genome shotgun (WGS) entry which is preliminary data.</text>
</comment>
<evidence type="ECO:0000313" key="5">
    <source>
        <dbReference type="Proteomes" id="UP001144805"/>
    </source>
</evidence>
<dbReference type="Proteomes" id="UP001144805">
    <property type="component" value="Unassembled WGS sequence"/>
</dbReference>
<dbReference type="PANTHER" id="PTHR43649">
    <property type="entry name" value="ARABINOSE-BINDING PROTEIN-RELATED"/>
    <property type="match status" value="1"/>
</dbReference>
<proteinExistence type="inferred from homology"/>
<dbReference type="Gene3D" id="3.40.190.10">
    <property type="entry name" value="Periplasmic binding protein-like II"/>
    <property type="match status" value="1"/>
</dbReference>
<reference evidence="4" key="1">
    <citation type="submission" date="2022-11" db="EMBL/GenBank/DDBJ databases">
        <title>Biodiversity and phylogenetic relationships of bacteria.</title>
        <authorList>
            <person name="Machado R.A.R."/>
            <person name="Bhat A."/>
            <person name="Loulou A."/>
            <person name="Kallel S."/>
        </authorList>
    </citation>
    <scope>NUCLEOTIDE SEQUENCE</scope>
    <source>
        <strain evidence="4">K-TC2</strain>
    </source>
</reference>
<dbReference type="Pfam" id="PF13416">
    <property type="entry name" value="SBP_bac_8"/>
    <property type="match status" value="1"/>
</dbReference>
<dbReference type="RefSeq" id="WP_266340566.1">
    <property type="nucleotide sequence ID" value="NZ_JAPKNK010000011.1"/>
</dbReference>
<dbReference type="SUPFAM" id="SSF53850">
    <property type="entry name" value="Periplasmic binding protein-like II"/>
    <property type="match status" value="1"/>
</dbReference>
<dbReference type="InterPro" id="IPR006311">
    <property type="entry name" value="TAT_signal"/>
</dbReference>
<sequence>MTKLYRPSSTLSGIRPTRRQLLAGAAAMGGAIATTPLISRPARAADRTKLKLMSWEQFQPGEKDGWNAVIEKFNQSQDKYQVEWTGWPASQYVSNVVIQAQAGGIDADILMAMPDLSAQVIRKFQLAEPLDDVVKALGITPSGGHEFLRKDGKLYGLSAIDVNFALVYNKALFEKAGAKPATTPEEWIETTAKLTKRPDQFGIALTNVIADSGEWWFQLQNFCLPFDGKWAEGKTPLANSPEVVKGLELWKSLYEAGVPQGTAQSAIMKLAADGRVAQAFGVNPTVVVLRATNPDIYPDLLSAAPPWASRRSLDRIHPLIALKGKNSEGAKEFIQFVMTPDVMADLMITNLYVMPPYDLAAKSEKFRAFLADKPWVTGFNEAKQVSPIDVMGDFAFADDQFGRIIMQNFQSALRPGGSVKTAMDGAQRQLEALATRL</sequence>
<keyword evidence="3" id="KW-0574">Periplasm</keyword>
<comment type="subcellular location">
    <subcellularLocation>
        <location evidence="1">Periplasm</location>
    </subcellularLocation>
</comment>
<comment type="similarity">
    <text evidence="2">Belongs to the bacterial solute-binding protein 1 family.</text>
</comment>
<gene>
    <name evidence="4" type="ORF">OSH07_20545</name>
</gene>
<dbReference type="AlphaFoldDB" id="A0A9X3E5A0"/>
<accession>A0A9X3E5A0</accession>
<keyword evidence="5" id="KW-1185">Reference proteome</keyword>
<dbReference type="InterPro" id="IPR050490">
    <property type="entry name" value="Bact_solute-bd_prot1"/>
</dbReference>
<dbReference type="EMBL" id="JAPKNK010000011">
    <property type="protein sequence ID" value="MCX5571602.1"/>
    <property type="molecule type" value="Genomic_DNA"/>
</dbReference>
<evidence type="ECO:0000256" key="2">
    <source>
        <dbReference type="ARBA" id="ARBA00008520"/>
    </source>
</evidence>
<protein>
    <submittedName>
        <fullName evidence="4">Extracellular solute-binding protein</fullName>
    </submittedName>
</protein>
<dbReference type="InterPro" id="IPR006059">
    <property type="entry name" value="SBP"/>
</dbReference>
<dbReference type="PROSITE" id="PS51318">
    <property type="entry name" value="TAT"/>
    <property type="match status" value="1"/>
</dbReference>